<dbReference type="InterPro" id="IPR011836">
    <property type="entry name" value="YhdP"/>
</dbReference>
<reference evidence="3 4" key="1">
    <citation type="submission" date="2016-06" db="EMBL/GenBank/DDBJ databases">
        <title>Complete genome sequence of a deep-branching marine Gamma Proteobacterium Woeseia oceani type strain XK5.</title>
        <authorList>
            <person name="Mu D."/>
            <person name="Du Z."/>
        </authorList>
    </citation>
    <scope>NUCLEOTIDE SEQUENCE [LARGE SCALE GENOMIC DNA]</scope>
    <source>
        <strain evidence="3 4">XK5</strain>
    </source>
</reference>
<keyword evidence="4" id="KW-1185">Reference proteome</keyword>
<feature type="domain" description="YhdP central" evidence="2">
    <location>
        <begin position="1"/>
        <end position="1256"/>
    </location>
</feature>
<dbReference type="PANTHER" id="PTHR38690">
    <property type="entry name" value="PROTEASE-RELATED"/>
    <property type="match status" value="1"/>
</dbReference>
<dbReference type="Pfam" id="PF13116">
    <property type="entry name" value="YhdP"/>
    <property type="match status" value="1"/>
</dbReference>
<dbReference type="AlphaFoldDB" id="A0A193LHX2"/>
<feature type="transmembrane region" description="Helical" evidence="1">
    <location>
        <begin position="12"/>
        <end position="34"/>
    </location>
</feature>
<organism evidence="3 4">
    <name type="scientific">Woeseia oceani</name>
    <dbReference type="NCBI Taxonomy" id="1548547"/>
    <lineage>
        <taxon>Bacteria</taxon>
        <taxon>Pseudomonadati</taxon>
        <taxon>Pseudomonadota</taxon>
        <taxon>Gammaproteobacteria</taxon>
        <taxon>Woeseiales</taxon>
        <taxon>Woeseiaceae</taxon>
        <taxon>Woeseia</taxon>
    </lineage>
</organism>
<keyword evidence="1" id="KW-0812">Transmembrane</keyword>
<evidence type="ECO:0000259" key="2">
    <source>
        <dbReference type="Pfam" id="PF13116"/>
    </source>
</evidence>
<dbReference type="EMBL" id="CP016268">
    <property type="protein sequence ID" value="ANO51984.1"/>
    <property type="molecule type" value="Genomic_DNA"/>
</dbReference>
<dbReference type="PANTHER" id="PTHR38690:SF1">
    <property type="entry name" value="PROTEASE"/>
    <property type="match status" value="1"/>
</dbReference>
<dbReference type="STRING" id="1548547.BA177_12945"/>
<protein>
    <submittedName>
        <fullName evidence="3">TIGR02099 family protein</fullName>
    </submittedName>
</protein>
<gene>
    <name evidence="3" type="ORF">BA177_12945</name>
</gene>
<dbReference type="OrthoDB" id="9762238at2"/>
<dbReference type="Proteomes" id="UP000092695">
    <property type="component" value="Chromosome"/>
</dbReference>
<keyword evidence="1" id="KW-1133">Transmembrane helix</keyword>
<evidence type="ECO:0000313" key="3">
    <source>
        <dbReference type="EMBL" id="ANO51984.1"/>
    </source>
</evidence>
<dbReference type="InterPro" id="IPR025263">
    <property type="entry name" value="YhdP_central"/>
</dbReference>
<proteinExistence type="predicted"/>
<sequence>MKQLFTRLLKLLAYLAAAVVILLAVAVGLFRLFLPRLPEYQDEIKSWANAAIGMQVEFSGMNARWRFSGPELNFYNAELLLPGEDGGRFAADEVSIGVELMRLLRDRRLVVDRVLVRDSAVDVHKGEDGKWRVQNIALDTLASRFARERSDGSVTVIAEDFDVSYTHPLNGQTVNFIVGSLRMTRMPERIDIDTVLELPANLGDRLSARISGYTSVADAPMIWNYSVDTRGLNLAGWSPFLPITAPTVSSGTADISFSVEQVASAPRNAVVEFDIRDMQSAGTVVPLGGAGRLEYQRDDAGWMLVANDFQLRSERGSWPATSFNMQGGQDNDGTLTSFSAGASYLNLDDLAELLPWIPETYATQFRQYNPSGEIANLTLSLADLHSQSLRYDVAMELTNASFLATERWPGMSGFSGSLRANRSGGRLEINSTDMQLDLARWLQNKVALDSAQGTVIWRRNSRGIMVLSDSIQLRNQDLSSRSSVQLSLPADGSSPVLDLESRWSISDLGAARRYLPASLIEPGLYRWLRSALVAGNVPIGTTRFSGALDKFPFDNGEGVFRIDAELKDATLRYSDLWPDAEIESLDLVVDRTRLFSENNTAVNAGNSVVDARIEIADLRDPVLTIDAFSTGTLGSIRQFAQRSPISKIFGGHLQRVNVSGDASFTLKLNYPILRRDEYTFTTRVRSSDGTLRIDGFDPPITGLNGAVSISRDDISAESLFGNFLGEPITIDLQRAGDELPGYSVVAEIDGRATSSGISAAFGDALARVIDGTTNYHGSIRFPRSDSDAPGPLQISVRSELDGMSVELPAPLTKVRNATRALSFTIDFLTASRIESAGRLGSDLQWSLAFIKNEMGWDFNRGVLAAGGIEAGTAETRGLHIVGSIPEFRLHDWLAIGRDAAGGTGIADRIRAANVEVEALHVLGQQFASHRIELDRSGTDWIVKIDGPQAIGTVNIPYSFSSDRILTLEMQRLVLPGSEGDDAEAGIATDPRTVPALSIRAEEFAFGDRHLGKIDAEFVRTPDGLRAERIHTEDPSFRIDGAAGWVVDTSEPSGQRTWVRATLKSTDIAATMQRLSSQPGIDGDDMEIAFDVSWSGGPRQDFVSALDGAVTVRFGTGRLDEVEPGAGRMFGLMSVVALPRRLALDFRDVLDKGFLFDEITGTFNLVDGDAFTCDLSLKGPAADIGIVGRAGLFEQDYTQAAIVSANVGNTLPVVGAVVAGPQVAAALLIFSQIFKKPLQEMGQVYYAIDGSWDEPEVDSTNAARFAEASKLAACLPNGR</sequence>
<keyword evidence="1" id="KW-0472">Membrane</keyword>
<accession>A0A193LHX2</accession>
<evidence type="ECO:0000256" key="1">
    <source>
        <dbReference type="SAM" id="Phobius"/>
    </source>
</evidence>
<dbReference type="RefSeq" id="WP_068616845.1">
    <property type="nucleotide sequence ID" value="NZ_CP016268.1"/>
</dbReference>
<name>A0A193LHX2_9GAMM</name>
<dbReference type="KEGG" id="woc:BA177_12945"/>
<dbReference type="NCBIfam" id="TIGR02099">
    <property type="entry name" value="YhdP family protein"/>
    <property type="match status" value="1"/>
</dbReference>
<evidence type="ECO:0000313" key="4">
    <source>
        <dbReference type="Proteomes" id="UP000092695"/>
    </source>
</evidence>